<dbReference type="SUPFAM" id="SSF53335">
    <property type="entry name" value="S-adenosyl-L-methionine-dependent methyltransferases"/>
    <property type="match status" value="1"/>
</dbReference>
<name>A0A532UZA6_UNCL8</name>
<dbReference type="PANTHER" id="PTHR43861">
    <property type="entry name" value="TRANS-ACONITATE 2-METHYLTRANSFERASE-RELATED"/>
    <property type="match status" value="1"/>
</dbReference>
<dbReference type="InterPro" id="IPR041698">
    <property type="entry name" value="Methyltransf_25"/>
</dbReference>
<dbReference type="CDD" id="cd02440">
    <property type="entry name" value="AdoMet_MTases"/>
    <property type="match status" value="1"/>
</dbReference>
<dbReference type="EMBL" id="NJBN01000005">
    <property type="protein sequence ID" value="TKJ40293.1"/>
    <property type="molecule type" value="Genomic_DNA"/>
</dbReference>
<dbReference type="AlphaFoldDB" id="A0A532UZA6"/>
<dbReference type="Pfam" id="PF13649">
    <property type="entry name" value="Methyltransf_25"/>
    <property type="match status" value="1"/>
</dbReference>
<dbReference type="GO" id="GO:0008168">
    <property type="term" value="F:methyltransferase activity"/>
    <property type="evidence" value="ECO:0007669"/>
    <property type="project" value="UniProtKB-KW"/>
</dbReference>
<keyword evidence="1 3" id="KW-0808">Transferase</keyword>
<protein>
    <submittedName>
        <fullName evidence="3">SAM-dependent methyltransferase</fullName>
    </submittedName>
</protein>
<organism evidence="3 4">
    <name type="scientific">candidate division LCP-89 bacterium B3_LCP</name>
    <dbReference type="NCBI Taxonomy" id="2012998"/>
    <lineage>
        <taxon>Bacteria</taxon>
        <taxon>Pseudomonadati</taxon>
        <taxon>Bacteria division LCP-89</taxon>
    </lineage>
</organism>
<reference evidence="3 4" key="1">
    <citation type="submission" date="2017-06" db="EMBL/GenBank/DDBJ databases">
        <title>Novel microbial phyla capable of carbon fixation and sulfur reduction in deep-sea sediments.</title>
        <authorList>
            <person name="Huang J."/>
            <person name="Baker B."/>
            <person name="Wang Y."/>
        </authorList>
    </citation>
    <scope>NUCLEOTIDE SEQUENCE [LARGE SCALE GENOMIC DNA]</scope>
    <source>
        <strain evidence="3">B3_LCP</strain>
    </source>
</reference>
<accession>A0A532UZA6</accession>
<dbReference type="InterPro" id="IPR029063">
    <property type="entry name" value="SAM-dependent_MTases_sf"/>
</dbReference>
<sequence>MGDREGCELEKDHYMNSTKNRENSPNLPVNELAVREYYNRHACDYEDKFHRDDPVRQREQEDIADNIKEIFRERRVLEIACGSGFWTAELVKIADKILATDTSPEMLKEARQKGFPRSVIEFRQVDAYQLDAIPEKFDAGLAAFWFSHVPKVKIKQFLSGFHDRLTANSPVFMVDNVYIPGIGGELIAEKSDENSYKLRHLLDGTEHKILKNYYDAEALRHIFAPWTDKMDIHIGECFWHIKYITR</sequence>
<dbReference type="Proteomes" id="UP000319619">
    <property type="component" value="Unassembled WGS sequence"/>
</dbReference>
<feature type="domain" description="Methyltransferase" evidence="2">
    <location>
        <begin position="76"/>
        <end position="165"/>
    </location>
</feature>
<proteinExistence type="predicted"/>
<evidence type="ECO:0000256" key="1">
    <source>
        <dbReference type="ARBA" id="ARBA00022679"/>
    </source>
</evidence>
<keyword evidence="3" id="KW-0489">Methyltransferase</keyword>
<comment type="caution">
    <text evidence="3">The sequence shown here is derived from an EMBL/GenBank/DDBJ whole genome shotgun (WGS) entry which is preliminary data.</text>
</comment>
<dbReference type="Gene3D" id="3.40.50.150">
    <property type="entry name" value="Vaccinia Virus protein VP39"/>
    <property type="match status" value="1"/>
</dbReference>
<evidence type="ECO:0000313" key="3">
    <source>
        <dbReference type="EMBL" id="TKJ40293.1"/>
    </source>
</evidence>
<evidence type="ECO:0000313" key="4">
    <source>
        <dbReference type="Proteomes" id="UP000319619"/>
    </source>
</evidence>
<evidence type="ECO:0000259" key="2">
    <source>
        <dbReference type="Pfam" id="PF13649"/>
    </source>
</evidence>
<gene>
    <name evidence="3" type="ORF">CEE37_08175</name>
</gene>
<dbReference type="GO" id="GO:0032259">
    <property type="term" value="P:methylation"/>
    <property type="evidence" value="ECO:0007669"/>
    <property type="project" value="UniProtKB-KW"/>
</dbReference>